<comment type="caution">
    <text evidence="1">The sequence shown here is derived from an EMBL/GenBank/DDBJ whole genome shotgun (WGS) entry which is preliminary data.</text>
</comment>
<sequence>MRINEGHPLRKSALNRSSVAIFCKNNPSWLASLASREFMWQDVKKNFMNKSSVIRAVNHSRKGRRIEFFCLQFVYQTYTDAISYKLFYTAAKLGFQKQYKLGFIL</sequence>
<protein>
    <submittedName>
        <fullName evidence="1">Uncharacterized protein</fullName>
    </submittedName>
</protein>
<dbReference type="AlphaFoldDB" id="A0AAV4U531"/>
<evidence type="ECO:0000313" key="1">
    <source>
        <dbReference type="EMBL" id="GIY52894.1"/>
    </source>
</evidence>
<dbReference type="Proteomes" id="UP001054945">
    <property type="component" value="Unassembled WGS sequence"/>
</dbReference>
<gene>
    <name evidence="1" type="ORF">CEXT_71281</name>
</gene>
<dbReference type="EMBL" id="BPLR01012305">
    <property type="protein sequence ID" value="GIY52894.1"/>
    <property type="molecule type" value="Genomic_DNA"/>
</dbReference>
<keyword evidence="2" id="KW-1185">Reference proteome</keyword>
<organism evidence="1 2">
    <name type="scientific">Caerostris extrusa</name>
    <name type="common">Bark spider</name>
    <name type="synonym">Caerostris bankana</name>
    <dbReference type="NCBI Taxonomy" id="172846"/>
    <lineage>
        <taxon>Eukaryota</taxon>
        <taxon>Metazoa</taxon>
        <taxon>Ecdysozoa</taxon>
        <taxon>Arthropoda</taxon>
        <taxon>Chelicerata</taxon>
        <taxon>Arachnida</taxon>
        <taxon>Araneae</taxon>
        <taxon>Araneomorphae</taxon>
        <taxon>Entelegynae</taxon>
        <taxon>Araneoidea</taxon>
        <taxon>Araneidae</taxon>
        <taxon>Caerostris</taxon>
    </lineage>
</organism>
<name>A0AAV4U531_CAEEX</name>
<proteinExistence type="predicted"/>
<evidence type="ECO:0000313" key="2">
    <source>
        <dbReference type="Proteomes" id="UP001054945"/>
    </source>
</evidence>
<reference evidence="1 2" key="1">
    <citation type="submission" date="2021-06" db="EMBL/GenBank/DDBJ databases">
        <title>Caerostris extrusa draft genome.</title>
        <authorList>
            <person name="Kono N."/>
            <person name="Arakawa K."/>
        </authorList>
    </citation>
    <scope>NUCLEOTIDE SEQUENCE [LARGE SCALE GENOMIC DNA]</scope>
</reference>
<accession>A0AAV4U531</accession>